<reference evidence="4 5" key="1">
    <citation type="submission" date="2020-11" db="EMBL/GenBank/DDBJ databases">
        <title>Sequencing the genomes of 1000 actinobacteria strains.</title>
        <authorList>
            <person name="Klenk H.-P."/>
        </authorList>
    </citation>
    <scope>NUCLEOTIDE SEQUENCE [LARGE SCALE GENOMIC DNA]</scope>
    <source>
        <strain evidence="4 5">DSM 101695</strain>
    </source>
</reference>
<dbReference type="SMART" id="SM00740">
    <property type="entry name" value="PASTA"/>
    <property type="match status" value="1"/>
</dbReference>
<keyword evidence="2" id="KW-0472">Membrane</keyword>
<keyword evidence="5" id="KW-1185">Reference proteome</keyword>
<dbReference type="Proteomes" id="UP000631791">
    <property type="component" value="Unassembled WGS sequence"/>
</dbReference>
<feature type="region of interest" description="Disordered" evidence="1">
    <location>
        <begin position="157"/>
        <end position="216"/>
    </location>
</feature>
<keyword evidence="2" id="KW-1133">Transmembrane helix</keyword>
<dbReference type="PROSITE" id="PS51178">
    <property type="entry name" value="PASTA"/>
    <property type="match status" value="1"/>
</dbReference>
<feature type="domain" description="PASTA" evidence="3">
    <location>
        <begin position="204"/>
        <end position="269"/>
    </location>
</feature>
<protein>
    <recommendedName>
        <fullName evidence="3">PASTA domain-containing protein</fullName>
    </recommendedName>
</protein>
<dbReference type="RefSeq" id="WP_196920410.1">
    <property type="nucleotide sequence ID" value="NZ_JADOTY010000001.1"/>
</dbReference>
<dbReference type="InterPro" id="IPR005543">
    <property type="entry name" value="PASTA_dom"/>
</dbReference>
<feature type="region of interest" description="Disordered" evidence="1">
    <location>
        <begin position="1"/>
        <end position="117"/>
    </location>
</feature>
<feature type="compositionally biased region" description="Low complexity" evidence="1">
    <location>
        <begin position="181"/>
        <end position="203"/>
    </location>
</feature>
<feature type="compositionally biased region" description="Pro residues" evidence="1">
    <location>
        <begin position="170"/>
        <end position="180"/>
    </location>
</feature>
<evidence type="ECO:0000259" key="3">
    <source>
        <dbReference type="PROSITE" id="PS51178"/>
    </source>
</evidence>
<evidence type="ECO:0000256" key="1">
    <source>
        <dbReference type="SAM" id="MobiDB-lite"/>
    </source>
</evidence>
<feature type="compositionally biased region" description="Low complexity" evidence="1">
    <location>
        <begin position="272"/>
        <end position="289"/>
    </location>
</feature>
<organism evidence="4 5">
    <name type="scientific">Micromonospora vinacea</name>
    <dbReference type="NCBI Taxonomy" id="709878"/>
    <lineage>
        <taxon>Bacteria</taxon>
        <taxon>Bacillati</taxon>
        <taxon>Actinomycetota</taxon>
        <taxon>Actinomycetes</taxon>
        <taxon>Micromonosporales</taxon>
        <taxon>Micromonosporaceae</taxon>
        <taxon>Micromonospora</taxon>
    </lineage>
</organism>
<dbReference type="Gene3D" id="3.30.10.20">
    <property type="match status" value="1"/>
</dbReference>
<accession>A0ABS0JYR1</accession>
<dbReference type="CDD" id="cd06577">
    <property type="entry name" value="PASTA_pknB"/>
    <property type="match status" value="1"/>
</dbReference>
<sequence length="289" mass="29759">MSDDRQEPPAGEHDDDQTRPLPPAADRPGSGPAADGPAPSGPAVDGPEPTQPTPAAADPDETAPIDRTVPARPDLSPDQTMPIDRSAGTRPGPPADRTAPIPPPWSGRAEVRSPRPDDAEWYVEEQGGRRWLPILWGVLALLLAALLGGALWLVRSQQDDDPDDPRSTPSLPPTSAPGTPPTSAAPTSAAPTSESPSSSATTDAPDELPVPPLAGLPQATAEGLLTRLGLPYRVVYRPSELPPGTVVGTEPEAGTSVSTDDEVLLIVSQAEPPTGASPTTPSPTVTNTP</sequence>
<evidence type="ECO:0000256" key="2">
    <source>
        <dbReference type="SAM" id="Phobius"/>
    </source>
</evidence>
<name>A0ABS0JYR1_9ACTN</name>
<keyword evidence="2" id="KW-0812">Transmembrane</keyword>
<proteinExistence type="predicted"/>
<feature type="compositionally biased region" description="Basic and acidic residues" evidence="1">
    <location>
        <begin position="1"/>
        <end position="18"/>
    </location>
</feature>
<evidence type="ECO:0000313" key="4">
    <source>
        <dbReference type="EMBL" id="MBG6101475.1"/>
    </source>
</evidence>
<dbReference type="Pfam" id="PF03793">
    <property type="entry name" value="PASTA"/>
    <property type="match status" value="1"/>
</dbReference>
<feature type="compositionally biased region" description="Low complexity" evidence="1">
    <location>
        <begin position="26"/>
        <end position="57"/>
    </location>
</feature>
<feature type="transmembrane region" description="Helical" evidence="2">
    <location>
        <begin position="134"/>
        <end position="154"/>
    </location>
</feature>
<feature type="region of interest" description="Disordered" evidence="1">
    <location>
        <begin position="268"/>
        <end position="289"/>
    </location>
</feature>
<evidence type="ECO:0000313" key="5">
    <source>
        <dbReference type="Proteomes" id="UP000631791"/>
    </source>
</evidence>
<dbReference type="EMBL" id="JADOTY010000001">
    <property type="protein sequence ID" value="MBG6101475.1"/>
    <property type="molecule type" value="Genomic_DNA"/>
</dbReference>
<comment type="caution">
    <text evidence="4">The sequence shown here is derived from an EMBL/GenBank/DDBJ whole genome shotgun (WGS) entry which is preliminary data.</text>
</comment>
<gene>
    <name evidence="4" type="ORF">IW249_001889</name>
</gene>